<dbReference type="SUPFAM" id="SSF51905">
    <property type="entry name" value="FAD/NAD(P)-binding domain"/>
    <property type="match status" value="1"/>
</dbReference>
<evidence type="ECO:0000256" key="3">
    <source>
        <dbReference type="ARBA" id="ARBA00012535"/>
    </source>
</evidence>
<gene>
    <name evidence="9" type="ORF">FRZ44_12620</name>
</gene>
<comment type="pathway">
    <text evidence="1">Plant hormone metabolism; auxin biosynthesis.</text>
</comment>
<dbReference type="OrthoDB" id="9790035at2"/>
<evidence type="ECO:0000256" key="6">
    <source>
        <dbReference type="ARBA" id="ARBA00047321"/>
    </source>
</evidence>
<dbReference type="PANTHER" id="PTHR10742">
    <property type="entry name" value="FLAVIN MONOAMINE OXIDASE"/>
    <property type="match status" value="1"/>
</dbReference>
<evidence type="ECO:0000256" key="2">
    <source>
        <dbReference type="ARBA" id="ARBA00005833"/>
    </source>
</evidence>
<keyword evidence="5" id="KW-0073">Auxin biosynthesis</keyword>
<comment type="catalytic activity">
    <reaction evidence="6">
        <text>L-tryptophan + O2 = indole-3-acetamide + CO2 + H2O</text>
        <dbReference type="Rhea" id="RHEA:16165"/>
        <dbReference type="ChEBI" id="CHEBI:15377"/>
        <dbReference type="ChEBI" id="CHEBI:15379"/>
        <dbReference type="ChEBI" id="CHEBI:16031"/>
        <dbReference type="ChEBI" id="CHEBI:16526"/>
        <dbReference type="ChEBI" id="CHEBI:57912"/>
        <dbReference type="EC" id="1.13.12.3"/>
    </reaction>
</comment>
<evidence type="ECO:0000259" key="8">
    <source>
        <dbReference type="Pfam" id="PF01593"/>
    </source>
</evidence>
<protein>
    <recommendedName>
        <fullName evidence="4">Tryptophan 2-monooxygenase</fullName>
        <ecNumber evidence="3">1.13.12.3</ecNumber>
    </recommendedName>
</protein>
<proteinExistence type="inferred from homology"/>
<dbReference type="KEGG" id="htq:FRZ44_12620"/>
<evidence type="ECO:0000313" key="9">
    <source>
        <dbReference type="EMBL" id="QEX15972.1"/>
    </source>
</evidence>
<dbReference type="Pfam" id="PF01593">
    <property type="entry name" value="Amino_oxidase"/>
    <property type="match status" value="2"/>
</dbReference>
<evidence type="ECO:0000256" key="4">
    <source>
        <dbReference type="ARBA" id="ARBA00017871"/>
    </source>
</evidence>
<dbReference type="EC" id="1.13.12.3" evidence="3"/>
<accession>A0A5J6MEX3</accession>
<dbReference type="SUPFAM" id="SSF54373">
    <property type="entry name" value="FAD-linked reductases, C-terminal domain"/>
    <property type="match status" value="1"/>
</dbReference>
<feature type="chain" id="PRO_5023907488" description="Tryptophan 2-monooxygenase" evidence="7">
    <location>
        <begin position="31"/>
        <end position="443"/>
    </location>
</feature>
<evidence type="ECO:0000256" key="1">
    <source>
        <dbReference type="ARBA" id="ARBA00004814"/>
    </source>
</evidence>
<dbReference type="InterPro" id="IPR036188">
    <property type="entry name" value="FAD/NAD-bd_sf"/>
</dbReference>
<dbReference type="Gene3D" id="3.90.660.10">
    <property type="match status" value="1"/>
</dbReference>
<organism evidence="9 10">
    <name type="scientific">Hypericibacter terrae</name>
    <dbReference type="NCBI Taxonomy" id="2602015"/>
    <lineage>
        <taxon>Bacteria</taxon>
        <taxon>Pseudomonadati</taxon>
        <taxon>Pseudomonadota</taxon>
        <taxon>Alphaproteobacteria</taxon>
        <taxon>Rhodospirillales</taxon>
        <taxon>Dongiaceae</taxon>
        <taxon>Hypericibacter</taxon>
    </lineage>
</organism>
<evidence type="ECO:0000256" key="5">
    <source>
        <dbReference type="ARBA" id="ARBA00023070"/>
    </source>
</evidence>
<sequence length="443" mass="47527">MRHALSLSLTRRAVLGGLAALALPFPRAFAQDPDVVIIGAGAAGLAAARTLIDKGRSVVVIEARDRIGGRAWTDSTSFGGIPFDHGCSWLHTSNKNPWTPIAKDWNYTLENHDKGDETVFVGNRHANDGELTAYGRAWDKLHDNLAAAGRAGKDVSAASISPRGESWIWVAESWTGPMSMGKDLEDFSCKDWWNLADDEPNLMIKEGFGTLVARYGREIPVRLSTPAKRVQWSGSGVTVETDAGSIKAKICIVTVPLGVLAAEAIAFDPPLPDWKKDAIGGLPMGLLAKAPLQFDGETFGLPANSWLTYKADSTEACFFFVRPFGFDMMIGFLGGKCAWDLTRQGDAAGVDFAKEKLRAMLGSDMDKHFVAGGFTGWGRDPWSLGSYASVKPGSYPARAAMRKPVENRLFFAGEACAGEFAETCGGAMRSGLETAATVEALLG</sequence>
<dbReference type="InterPro" id="IPR002937">
    <property type="entry name" value="Amino_oxidase"/>
</dbReference>
<dbReference type="Proteomes" id="UP000326202">
    <property type="component" value="Chromosome"/>
</dbReference>
<dbReference type="PANTHER" id="PTHR10742:SF410">
    <property type="entry name" value="LYSINE-SPECIFIC HISTONE DEMETHYLASE 2"/>
    <property type="match status" value="1"/>
</dbReference>
<dbReference type="Gene3D" id="3.50.50.60">
    <property type="entry name" value="FAD/NAD(P)-binding domain"/>
    <property type="match status" value="1"/>
</dbReference>
<feature type="signal peptide" evidence="7">
    <location>
        <begin position="1"/>
        <end position="30"/>
    </location>
</feature>
<feature type="domain" description="Amine oxidase" evidence="8">
    <location>
        <begin position="192"/>
        <end position="438"/>
    </location>
</feature>
<dbReference type="RefSeq" id="WP_151176381.1">
    <property type="nucleotide sequence ID" value="NZ_CP042906.1"/>
</dbReference>
<evidence type="ECO:0000313" key="10">
    <source>
        <dbReference type="Proteomes" id="UP000326202"/>
    </source>
</evidence>
<dbReference type="InterPro" id="IPR050281">
    <property type="entry name" value="Flavin_monoamine_oxidase"/>
</dbReference>
<dbReference type="EMBL" id="CP042906">
    <property type="protein sequence ID" value="QEX15972.1"/>
    <property type="molecule type" value="Genomic_DNA"/>
</dbReference>
<name>A0A5J6MEX3_9PROT</name>
<evidence type="ECO:0000256" key="7">
    <source>
        <dbReference type="SAM" id="SignalP"/>
    </source>
</evidence>
<keyword evidence="7" id="KW-0732">Signal</keyword>
<keyword evidence="10" id="KW-1185">Reference proteome</keyword>
<dbReference type="AlphaFoldDB" id="A0A5J6MEX3"/>
<dbReference type="GO" id="GO:0009851">
    <property type="term" value="P:auxin biosynthetic process"/>
    <property type="evidence" value="ECO:0007669"/>
    <property type="project" value="UniProtKB-KW"/>
</dbReference>
<dbReference type="GO" id="GO:0050361">
    <property type="term" value="F:tryptophan 2-monooxygenase activity"/>
    <property type="evidence" value="ECO:0007669"/>
    <property type="project" value="UniProtKB-EC"/>
</dbReference>
<feature type="domain" description="Amine oxidase" evidence="8">
    <location>
        <begin position="43"/>
        <end position="141"/>
    </location>
</feature>
<reference evidence="9 10" key="1">
    <citation type="submission" date="2019-08" db="EMBL/GenBank/DDBJ databases">
        <title>Hyperibacter terrae gen. nov., sp. nov. and Hyperibacter viscosus sp. nov., two new members in the family Rhodospirillaceae isolated from the rhizosphere of Hypericum perforatum.</title>
        <authorList>
            <person name="Noviana Z."/>
        </authorList>
    </citation>
    <scope>NUCLEOTIDE SEQUENCE [LARGE SCALE GENOMIC DNA]</scope>
    <source>
        <strain evidence="9 10">R5913</strain>
    </source>
</reference>
<comment type="similarity">
    <text evidence="2">Belongs to the tryptophan 2-monooxygenase family.</text>
</comment>